<keyword evidence="7 8" id="KW-0472">Membrane</keyword>
<keyword evidence="5 8" id="KW-0812">Transmembrane</keyword>
<evidence type="ECO:0000256" key="8">
    <source>
        <dbReference type="RuleBase" id="RU362048"/>
    </source>
</evidence>
<comment type="subcellular location">
    <subcellularLocation>
        <location evidence="1 8">Cell inner membrane</location>
        <topology evidence="1 8">Multi-pass membrane protein</topology>
    </subcellularLocation>
</comment>
<feature type="transmembrane region" description="Helical" evidence="8">
    <location>
        <begin position="217"/>
        <end position="235"/>
    </location>
</feature>
<comment type="similarity">
    <text evidence="2 8">Belongs to the UPF0056 (MarC) family.</text>
</comment>
<dbReference type="PANTHER" id="PTHR33508">
    <property type="entry name" value="UPF0056 MEMBRANE PROTEIN YHCE"/>
    <property type="match status" value="1"/>
</dbReference>
<dbReference type="HOGENOM" id="CLU_079909_2_0_4"/>
<evidence type="ECO:0000256" key="4">
    <source>
        <dbReference type="ARBA" id="ARBA00022519"/>
    </source>
</evidence>
<keyword evidence="4" id="KW-0997">Cell inner membrane</keyword>
<organism evidence="9 10">
    <name type="scientific">Bordetella parapertussis (strain 12822 / ATCC BAA-587 / NCTC 13253)</name>
    <dbReference type="NCBI Taxonomy" id="257311"/>
    <lineage>
        <taxon>Bacteria</taxon>
        <taxon>Pseudomonadati</taxon>
        <taxon>Pseudomonadota</taxon>
        <taxon>Betaproteobacteria</taxon>
        <taxon>Burkholderiales</taxon>
        <taxon>Alcaligenaceae</taxon>
        <taxon>Bordetella</taxon>
    </lineage>
</organism>
<dbReference type="PANTHER" id="PTHR33508:SF2">
    <property type="entry name" value="UPF0056 INNER MEMBRANE PROTEIN MARC"/>
    <property type="match status" value="1"/>
</dbReference>
<dbReference type="NCBIfam" id="TIGR00427">
    <property type="entry name" value="NAAT family transporter"/>
    <property type="match status" value="1"/>
</dbReference>
<keyword evidence="6 8" id="KW-1133">Transmembrane helix</keyword>
<name>Q7W551_BORPA</name>
<evidence type="ECO:0000313" key="10">
    <source>
        <dbReference type="Proteomes" id="UP000001421"/>
    </source>
</evidence>
<evidence type="ECO:0000256" key="7">
    <source>
        <dbReference type="ARBA" id="ARBA00023136"/>
    </source>
</evidence>
<evidence type="ECO:0000256" key="3">
    <source>
        <dbReference type="ARBA" id="ARBA00022475"/>
    </source>
</evidence>
<proteinExistence type="inferred from homology"/>
<feature type="transmembrane region" description="Helical" evidence="8">
    <location>
        <begin position="142"/>
        <end position="163"/>
    </location>
</feature>
<comment type="caution">
    <text evidence="8">Lacks conserved residue(s) required for the propagation of feature annotation.</text>
</comment>
<feature type="transmembrane region" description="Helical" evidence="8">
    <location>
        <begin position="35"/>
        <end position="56"/>
    </location>
</feature>
<feature type="transmembrane region" description="Helical" evidence="8">
    <location>
        <begin position="175"/>
        <end position="197"/>
    </location>
</feature>
<dbReference type="Pfam" id="PF01914">
    <property type="entry name" value="MarC"/>
    <property type="match status" value="1"/>
</dbReference>
<dbReference type="EMBL" id="BX640433">
    <property type="protein sequence ID" value="CAE38736.1"/>
    <property type="molecule type" value="Genomic_DNA"/>
</dbReference>
<evidence type="ECO:0000256" key="1">
    <source>
        <dbReference type="ARBA" id="ARBA00004429"/>
    </source>
</evidence>
<gene>
    <name evidence="9" type="primary">mar</name>
    <name evidence="9" type="ordered locus">BPP3451</name>
</gene>
<evidence type="ECO:0000256" key="6">
    <source>
        <dbReference type="ARBA" id="ARBA00022989"/>
    </source>
</evidence>
<dbReference type="GO" id="GO:0005886">
    <property type="term" value="C:plasma membrane"/>
    <property type="evidence" value="ECO:0007669"/>
    <property type="project" value="UniProtKB-SubCell"/>
</dbReference>
<dbReference type="Proteomes" id="UP000001421">
    <property type="component" value="Chromosome"/>
</dbReference>
<evidence type="ECO:0000313" key="9">
    <source>
        <dbReference type="EMBL" id="CAE38736.1"/>
    </source>
</evidence>
<evidence type="ECO:0000256" key="5">
    <source>
        <dbReference type="ARBA" id="ARBA00022692"/>
    </source>
</evidence>
<sequence length="246" mass="26595">MLRGRRRLAWRRKSADTGCAPMAARKNMGNFVSEILFGYTTLISIINPLGLAFVFLNKTATLTPEERARLAYSVALNAMFLLLVTFFIGAYILHLFGISLEALRVAGGLSVAVSGWAMLNAPEPHPQAQALQQITPSMAREMVFFPLTMPLTTCPGTVAATIALSANRTNELRDFLLASLASVLITMAVAATVYLAYSRAGTLARYLGADGTRIVTRVSAFLLLCVGVQIMLTGLEQFLRPIIGHG</sequence>
<keyword evidence="3" id="KW-1003">Cell membrane</keyword>
<dbReference type="InterPro" id="IPR002771">
    <property type="entry name" value="Multi_antbiot-R_MarC"/>
</dbReference>
<dbReference type="AlphaFoldDB" id="Q7W551"/>
<feature type="transmembrane region" description="Helical" evidence="8">
    <location>
        <begin position="76"/>
        <end position="96"/>
    </location>
</feature>
<protein>
    <recommendedName>
        <fullName evidence="8">UPF0056 inner membrane protein</fullName>
    </recommendedName>
</protein>
<dbReference type="KEGG" id="bpa:BPP3451"/>
<accession>Q7W551</accession>
<reference evidence="9 10" key="1">
    <citation type="journal article" date="2003" name="Nat. Genet.">
        <title>Comparative analysis of the genome sequences of Bordetella pertussis, Bordetella parapertussis and Bordetella bronchiseptica.</title>
        <authorList>
            <person name="Parkhill J."/>
            <person name="Sebaihia M."/>
            <person name="Preston A."/>
            <person name="Murphy L.D."/>
            <person name="Thomson N.R."/>
            <person name="Harris D.E."/>
            <person name="Holden M.T.G."/>
            <person name="Churcher C.M."/>
            <person name="Bentley S.D."/>
            <person name="Mungall K.L."/>
            <person name="Cerdeno-Tarraga A.-M."/>
            <person name="Temple L."/>
            <person name="James K.D."/>
            <person name="Harris B."/>
            <person name="Quail M.A."/>
            <person name="Achtman M."/>
            <person name="Atkin R."/>
            <person name="Baker S."/>
            <person name="Basham D."/>
            <person name="Bason N."/>
            <person name="Cherevach I."/>
            <person name="Chillingworth T."/>
            <person name="Collins M."/>
            <person name="Cronin A."/>
            <person name="Davis P."/>
            <person name="Doggett J."/>
            <person name="Feltwell T."/>
            <person name="Goble A."/>
            <person name="Hamlin N."/>
            <person name="Hauser H."/>
            <person name="Holroyd S."/>
            <person name="Jagels K."/>
            <person name="Leather S."/>
            <person name="Moule S."/>
            <person name="Norberczak H."/>
            <person name="O'Neil S."/>
            <person name="Ormond D."/>
            <person name="Price C."/>
            <person name="Rabbinowitsch E."/>
            <person name="Rutter S."/>
            <person name="Sanders M."/>
            <person name="Saunders D."/>
            <person name="Seeger K."/>
            <person name="Sharp S."/>
            <person name="Simmonds M."/>
            <person name="Skelton J."/>
            <person name="Squares R."/>
            <person name="Squares S."/>
            <person name="Stevens K."/>
            <person name="Unwin L."/>
            <person name="Whitehead S."/>
            <person name="Barrell B.G."/>
            <person name="Maskell D.J."/>
        </authorList>
    </citation>
    <scope>NUCLEOTIDE SEQUENCE [LARGE SCALE GENOMIC DNA]</scope>
    <source>
        <strain evidence="9 10">12822 / ATCC BAA-587 / NCTC 13253</strain>
    </source>
</reference>
<evidence type="ECO:0000256" key="2">
    <source>
        <dbReference type="ARBA" id="ARBA00009784"/>
    </source>
</evidence>